<evidence type="ECO:0000313" key="1">
    <source>
        <dbReference type="EMBL" id="ASI92472.1"/>
    </source>
</evidence>
<protein>
    <submittedName>
        <fullName evidence="1">Uncharacterized protein</fullName>
    </submittedName>
</protein>
<gene>
    <name evidence="1" type="ORF">BSZ05_21985</name>
</gene>
<dbReference type="KEGG" id="vsh:BSZ05_21985"/>
<dbReference type="RefSeq" id="WP_088878414.1">
    <property type="nucleotide sequence ID" value="NZ_CP018309.1"/>
</dbReference>
<evidence type="ECO:0000313" key="2">
    <source>
        <dbReference type="Proteomes" id="UP000197092"/>
    </source>
</evidence>
<dbReference type="Proteomes" id="UP000197092">
    <property type="component" value="Chromosome 2"/>
</dbReference>
<dbReference type="AlphaFoldDB" id="A0AAN1KQE7"/>
<reference evidence="2" key="1">
    <citation type="submission" date="2016-12" db="EMBL/GenBank/DDBJ databases">
        <title>Comparative genomic analysis reveals the diversity, evolution, and environmental adaptation strategies of the genus Vibrio.</title>
        <authorList>
            <person name="Lin H."/>
            <person name="Wang X."/>
            <person name="Zhang X.-H."/>
        </authorList>
    </citation>
    <scope>NUCLEOTIDE SEQUENCE [LARGE SCALE GENOMIC DNA]</scope>
    <source>
        <strain evidence="2">QT6D1</strain>
    </source>
</reference>
<organism evidence="1 2">
    <name type="scientific">Vibrio mediterranei</name>
    <dbReference type="NCBI Taxonomy" id="689"/>
    <lineage>
        <taxon>Bacteria</taxon>
        <taxon>Pseudomonadati</taxon>
        <taxon>Pseudomonadota</taxon>
        <taxon>Gammaproteobacteria</taxon>
        <taxon>Vibrionales</taxon>
        <taxon>Vibrionaceae</taxon>
        <taxon>Vibrio</taxon>
    </lineage>
</organism>
<proteinExistence type="predicted"/>
<name>A0AAN1KQE7_9VIBR</name>
<accession>A0AAN1KQE7</accession>
<dbReference type="EMBL" id="CP018309">
    <property type="protein sequence ID" value="ASI92472.1"/>
    <property type="molecule type" value="Genomic_DNA"/>
</dbReference>
<sequence>MNLNDLVYVLEGSNRLWTPESLSQKLGITPCDLAKLIQKARSEGVLIHCDRSEATGFKTKLWMAP</sequence>